<evidence type="ECO:0000313" key="3">
    <source>
        <dbReference type="Proteomes" id="UP001497644"/>
    </source>
</evidence>
<keyword evidence="3" id="KW-1185">Reference proteome</keyword>
<dbReference type="EMBL" id="OZ034828">
    <property type="protein sequence ID" value="CAL1684923.1"/>
    <property type="molecule type" value="Genomic_DNA"/>
</dbReference>
<dbReference type="Proteomes" id="UP001497644">
    <property type="component" value="Chromosome 5"/>
</dbReference>
<feature type="compositionally biased region" description="Basic and acidic residues" evidence="1">
    <location>
        <begin position="96"/>
        <end position="119"/>
    </location>
</feature>
<reference evidence="2" key="1">
    <citation type="submission" date="2024-04" db="EMBL/GenBank/DDBJ databases">
        <authorList>
            <consortium name="Molecular Ecology Group"/>
        </authorList>
    </citation>
    <scope>NUCLEOTIDE SEQUENCE</scope>
</reference>
<sequence>MERERSVGAKEASHIAAHVKRRLSVHAEAESPRLCIYPSIASHSQDTYSSCPRTRPRVSYRLCVYAARYVSARRYAHRPLRLAMPKRPTGMSADGNLRDGGIEGSSREEFKEQIDRNLS</sequence>
<dbReference type="AlphaFoldDB" id="A0AAV2NX98"/>
<name>A0AAV2NX98_9HYME</name>
<proteinExistence type="predicted"/>
<feature type="region of interest" description="Disordered" evidence="1">
    <location>
        <begin position="83"/>
        <end position="119"/>
    </location>
</feature>
<accession>A0AAV2NX98</accession>
<organism evidence="2 3">
    <name type="scientific">Lasius platythorax</name>
    <dbReference type="NCBI Taxonomy" id="488582"/>
    <lineage>
        <taxon>Eukaryota</taxon>
        <taxon>Metazoa</taxon>
        <taxon>Ecdysozoa</taxon>
        <taxon>Arthropoda</taxon>
        <taxon>Hexapoda</taxon>
        <taxon>Insecta</taxon>
        <taxon>Pterygota</taxon>
        <taxon>Neoptera</taxon>
        <taxon>Endopterygota</taxon>
        <taxon>Hymenoptera</taxon>
        <taxon>Apocrita</taxon>
        <taxon>Aculeata</taxon>
        <taxon>Formicoidea</taxon>
        <taxon>Formicidae</taxon>
        <taxon>Formicinae</taxon>
        <taxon>Lasius</taxon>
        <taxon>Lasius</taxon>
    </lineage>
</organism>
<evidence type="ECO:0000313" key="2">
    <source>
        <dbReference type="EMBL" id="CAL1684923.1"/>
    </source>
</evidence>
<protein>
    <submittedName>
        <fullName evidence="2">Uncharacterized protein</fullName>
    </submittedName>
</protein>
<evidence type="ECO:0000256" key="1">
    <source>
        <dbReference type="SAM" id="MobiDB-lite"/>
    </source>
</evidence>
<gene>
    <name evidence="2" type="ORF">LPLAT_LOCUS10438</name>
</gene>